<accession>A0ABY2YZE3</accession>
<comment type="subcellular location">
    <subcellularLocation>
        <location evidence="1">Cell membrane</location>
        <topology evidence="1">Lipid-anchor</topology>
    </subcellularLocation>
</comment>
<dbReference type="Proteomes" id="UP000316851">
    <property type="component" value="Unassembled WGS sequence"/>
</dbReference>
<name>A0ABY2YZE3_9BACT</name>
<dbReference type="PROSITE" id="PS51257">
    <property type="entry name" value="PROKAR_LIPOPROTEIN"/>
    <property type="match status" value="1"/>
</dbReference>
<sequence>MKKTLKFILTIGSISSFATLPLVAAACDKTDDKKDKNDDKTEMVSKLGLQIATHAKDQSQISPAEVVKQLKAAQNWNQVLEILTHFGVKYDASEAPENAQYSINASTHAHLDEGEIHLDITQTLSNGEQNTARFTILGFKEEALAQQMTFGGYTLTTTAKNKASAATVKNEIINAQNTSFENLINVLKKYIDITVDETKANEQFKFDVSEIDIEDGRGQIEFKKVLLYNNQTPDQTTVAPSQYVISNLNS</sequence>
<evidence type="ECO:0000256" key="6">
    <source>
        <dbReference type="ARBA" id="ARBA00023139"/>
    </source>
</evidence>
<evidence type="ECO:0000256" key="2">
    <source>
        <dbReference type="ARBA" id="ARBA00022475"/>
    </source>
</evidence>
<organism evidence="9 10">
    <name type="scientific">Metamycoplasma neophronis</name>
    <dbReference type="NCBI Taxonomy" id="872983"/>
    <lineage>
        <taxon>Bacteria</taxon>
        <taxon>Bacillati</taxon>
        <taxon>Mycoplasmatota</taxon>
        <taxon>Mycoplasmoidales</taxon>
        <taxon>Metamycoplasmataceae</taxon>
        <taxon>Metamycoplasma</taxon>
    </lineage>
</organism>
<gene>
    <name evidence="9" type="ORF">FJR74_02705</name>
</gene>
<reference evidence="9" key="1">
    <citation type="submission" date="2019-06" db="EMBL/GenBank/DDBJ databases">
        <title>Mycoplasma neophronis type strain whole genome sequence.</title>
        <authorList>
            <person name="Spergser J."/>
        </authorList>
    </citation>
    <scope>NUCLEOTIDE SEQUENCE [LARGE SCALE GENOMIC DNA]</scope>
    <source>
        <strain evidence="9">DSM 24097</strain>
    </source>
</reference>
<evidence type="ECO:0000256" key="5">
    <source>
        <dbReference type="ARBA" id="ARBA00023136"/>
    </source>
</evidence>
<keyword evidence="3 8" id="KW-0732">Signal</keyword>
<evidence type="ECO:0000256" key="8">
    <source>
        <dbReference type="SAM" id="SignalP"/>
    </source>
</evidence>
<dbReference type="NCBIfam" id="NF033817">
    <property type="entry name" value="Mplas_variab_LP"/>
    <property type="match status" value="1"/>
</dbReference>
<feature type="signal peptide" evidence="8">
    <location>
        <begin position="1"/>
        <end position="24"/>
    </location>
</feature>
<dbReference type="InterPro" id="IPR049890">
    <property type="entry name" value="VlpA-F-like_signal"/>
</dbReference>
<evidence type="ECO:0000256" key="4">
    <source>
        <dbReference type="ARBA" id="ARBA00022737"/>
    </source>
</evidence>
<comment type="caution">
    <text evidence="9">The sequence shown here is derived from an EMBL/GenBank/DDBJ whole genome shotgun (WGS) entry which is preliminary data.</text>
</comment>
<keyword evidence="7 9" id="KW-0449">Lipoprotein</keyword>
<evidence type="ECO:0000313" key="10">
    <source>
        <dbReference type="Proteomes" id="UP000316851"/>
    </source>
</evidence>
<evidence type="ECO:0000256" key="7">
    <source>
        <dbReference type="ARBA" id="ARBA00023288"/>
    </source>
</evidence>
<dbReference type="EMBL" id="VHHP01000007">
    <property type="protein sequence ID" value="TPR53399.1"/>
    <property type="molecule type" value="Genomic_DNA"/>
</dbReference>
<feature type="chain" id="PRO_5046957531" evidence="8">
    <location>
        <begin position="25"/>
        <end position="250"/>
    </location>
</feature>
<keyword evidence="5" id="KW-0472">Membrane</keyword>
<dbReference type="RefSeq" id="WP_140915000.1">
    <property type="nucleotide sequence ID" value="NZ_VHHP01000007.1"/>
</dbReference>
<evidence type="ECO:0000256" key="3">
    <source>
        <dbReference type="ARBA" id="ARBA00022729"/>
    </source>
</evidence>
<keyword evidence="2" id="KW-1003">Cell membrane</keyword>
<protein>
    <submittedName>
        <fullName evidence="9">Variable surface lipoprotein</fullName>
    </submittedName>
</protein>
<proteinExistence type="predicted"/>
<evidence type="ECO:0000313" key="9">
    <source>
        <dbReference type="EMBL" id="TPR53399.1"/>
    </source>
</evidence>
<keyword evidence="6" id="KW-0564">Palmitate</keyword>
<keyword evidence="10" id="KW-1185">Reference proteome</keyword>
<evidence type="ECO:0000256" key="1">
    <source>
        <dbReference type="ARBA" id="ARBA00004193"/>
    </source>
</evidence>
<keyword evidence="4" id="KW-0677">Repeat</keyword>